<dbReference type="GO" id="GO:0005829">
    <property type="term" value="C:cytosol"/>
    <property type="evidence" value="ECO:0007669"/>
    <property type="project" value="TreeGrafter"/>
</dbReference>
<dbReference type="SMART" id="SM00100">
    <property type="entry name" value="cNMP"/>
    <property type="match status" value="1"/>
</dbReference>
<name>A0A449BG58_HAPAX</name>
<keyword evidence="3" id="KW-0804">Transcription</keyword>
<dbReference type="OrthoDB" id="9798104at2"/>
<dbReference type="GO" id="GO:0003677">
    <property type="term" value="F:DNA binding"/>
    <property type="evidence" value="ECO:0007669"/>
    <property type="project" value="UniProtKB-KW"/>
</dbReference>
<accession>A0A449BG58</accession>
<keyword evidence="1" id="KW-0805">Transcription regulation</keyword>
<evidence type="ECO:0000256" key="2">
    <source>
        <dbReference type="ARBA" id="ARBA00023125"/>
    </source>
</evidence>
<dbReference type="KEGG" id="aaxa:NCTC10138_01678"/>
<dbReference type="SMART" id="SM00419">
    <property type="entry name" value="HTH_CRP"/>
    <property type="match status" value="1"/>
</dbReference>
<dbReference type="InterPro" id="IPR014710">
    <property type="entry name" value="RmlC-like_jellyroll"/>
</dbReference>
<evidence type="ECO:0000259" key="4">
    <source>
        <dbReference type="PROSITE" id="PS50042"/>
    </source>
</evidence>
<evidence type="ECO:0000256" key="3">
    <source>
        <dbReference type="ARBA" id="ARBA00023163"/>
    </source>
</evidence>
<sequence length="224" mass="25427">MLSKHEKSCLFKVPIFNHLNENEQADISNLIRVKRLLKGDFLYHMGDTGAALYVVHQGKIKIARYNDDGNEQVIRILNPGDFLGEELLFTNIKANNFAVSLEDSAVCMLEGSKLKEYIMDKPQIGIRMLSELSTRLSESDNKIESYNLDLSEKRIVASILKLSKGNHIFTLPFSKSDWASILGMSSETLSRNLAELKKSNLIELEGQRTIKIINHDNLKRFANE</sequence>
<proteinExistence type="predicted"/>
<feature type="domain" description="HTH crp-type" evidence="5">
    <location>
        <begin position="149"/>
        <end position="216"/>
    </location>
</feature>
<dbReference type="SUPFAM" id="SSF51206">
    <property type="entry name" value="cAMP-binding domain-like"/>
    <property type="match status" value="1"/>
</dbReference>
<feature type="domain" description="Cyclic nucleotide-binding" evidence="4">
    <location>
        <begin position="15"/>
        <end position="135"/>
    </location>
</feature>
<dbReference type="GO" id="GO:0003700">
    <property type="term" value="F:DNA-binding transcription factor activity"/>
    <property type="evidence" value="ECO:0007669"/>
    <property type="project" value="TreeGrafter"/>
</dbReference>
<protein>
    <submittedName>
        <fullName evidence="6">Fumarate and nitrate reduction regulatory protein</fullName>
    </submittedName>
</protein>
<dbReference type="InterPro" id="IPR050397">
    <property type="entry name" value="Env_Response_Regulators"/>
</dbReference>
<evidence type="ECO:0000259" key="5">
    <source>
        <dbReference type="PROSITE" id="PS51063"/>
    </source>
</evidence>
<dbReference type="CDD" id="cd00038">
    <property type="entry name" value="CAP_ED"/>
    <property type="match status" value="1"/>
</dbReference>
<dbReference type="Pfam" id="PF13545">
    <property type="entry name" value="HTH_Crp_2"/>
    <property type="match status" value="1"/>
</dbReference>
<dbReference type="InterPro" id="IPR018490">
    <property type="entry name" value="cNMP-bd_dom_sf"/>
</dbReference>
<dbReference type="InterPro" id="IPR000595">
    <property type="entry name" value="cNMP-bd_dom"/>
</dbReference>
<dbReference type="AlphaFoldDB" id="A0A449BG58"/>
<dbReference type="InterPro" id="IPR012318">
    <property type="entry name" value="HTH_CRP"/>
</dbReference>
<dbReference type="STRING" id="1278311.GCA_000428705_00820"/>
<dbReference type="PRINTS" id="PR00034">
    <property type="entry name" value="HTHCRP"/>
</dbReference>
<dbReference type="Gene3D" id="1.10.10.10">
    <property type="entry name" value="Winged helix-like DNA-binding domain superfamily/Winged helix DNA-binding domain"/>
    <property type="match status" value="1"/>
</dbReference>
<dbReference type="RefSeq" id="WP_052589842.1">
    <property type="nucleotide sequence ID" value="NZ_LR215048.1"/>
</dbReference>
<evidence type="ECO:0000256" key="1">
    <source>
        <dbReference type="ARBA" id="ARBA00023015"/>
    </source>
</evidence>
<dbReference type="PANTHER" id="PTHR24567">
    <property type="entry name" value="CRP FAMILY TRANSCRIPTIONAL REGULATORY PROTEIN"/>
    <property type="match status" value="1"/>
</dbReference>
<keyword evidence="2" id="KW-0238">DNA-binding</keyword>
<dbReference type="Proteomes" id="UP000289841">
    <property type="component" value="Chromosome"/>
</dbReference>
<dbReference type="InterPro" id="IPR036388">
    <property type="entry name" value="WH-like_DNA-bd_sf"/>
</dbReference>
<evidence type="ECO:0000313" key="6">
    <source>
        <dbReference type="EMBL" id="VEU81280.1"/>
    </source>
</evidence>
<dbReference type="Pfam" id="PF00027">
    <property type="entry name" value="cNMP_binding"/>
    <property type="match status" value="1"/>
</dbReference>
<dbReference type="InterPro" id="IPR036390">
    <property type="entry name" value="WH_DNA-bd_sf"/>
</dbReference>
<dbReference type="Gene3D" id="2.60.120.10">
    <property type="entry name" value="Jelly Rolls"/>
    <property type="match status" value="1"/>
</dbReference>
<organism evidence="6 7">
    <name type="scientific">Haploplasma axanthum</name>
    <name type="common">Acholeplasma axanthum</name>
    <dbReference type="NCBI Taxonomy" id="29552"/>
    <lineage>
        <taxon>Bacteria</taxon>
        <taxon>Bacillati</taxon>
        <taxon>Mycoplasmatota</taxon>
        <taxon>Mollicutes</taxon>
        <taxon>Acholeplasmatales</taxon>
        <taxon>Acholeplasmataceae</taxon>
        <taxon>Haploplasma</taxon>
    </lineage>
</organism>
<dbReference type="PROSITE" id="PS51063">
    <property type="entry name" value="HTH_CRP_2"/>
    <property type="match status" value="1"/>
</dbReference>
<dbReference type="SUPFAM" id="SSF46785">
    <property type="entry name" value="Winged helix' DNA-binding domain"/>
    <property type="match status" value="1"/>
</dbReference>
<gene>
    <name evidence="6" type="primary">fnr</name>
    <name evidence="6" type="ORF">NCTC10138_01678</name>
</gene>
<dbReference type="EMBL" id="LR215048">
    <property type="protein sequence ID" value="VEU81280.1"/>
    <property type="molecule type" value="Genomic_DNA"/>
</dbReference>
<dbReference type="PANTHER" id="PTHR24567:SF28">
    <property type="entry name" value="LISTERIOLYSIN REGULATORY PROTEIN"/>
    <property type="match status" value="1"/>
</dbReference>
<dbReference type="PROSITE" id="PS50042">
    <property type="entry name" value="CNMP_BINDING_3"/>
    <property type="match status" value="1"/>
</dbReference>
<evidence type="ECO:0000313" key="7">
    <source>
        <dbReference type="Proteomes" id="UP000289841"/>
    </source>
</evidence>
<keyword evidence="7" id="KW-1185">Reference proteome</keyword>
<reference evidence="6 7" key="1">
    <citation type="submission" date="2019-01" db="EMBL/GenBank/DDBJ databases">
        <authorList>
            <consortium name="Pathogen Informatics"/>
        </authorList>
    </citation>
    <scope>NUCLEOTIDE SEQUENCE [LARGE SCALE GENOMIC DNA]</scope>
    <source>
        <strain evidence="6 7">NCTC10138</strain>
    </source>
</reference>